<protein>
    <recommendedName>
        <fullName evidence="1">protein acetyllysine N-acetyltransferase</fullName>
        <ecNumber evidence="1">2.3.1.286</ecNumber>
    </recommendedName>
</protein>
<keyword evidence="2" id="KW-0808">Transferase</keyword>
<evidence type="ECO:0000256" key="4">
    <source>
        <dbReference type="PROSITE-ProRule" id="PRU00236"/>
    </source>
</evidence>
<evidence type="ECO:0000256" key="3">
    <source>
        <dbReference type="ARBA" id="ARBA00023027"/>
    </source>
</evidence>
<dbReference type="RefSeq" id="WP_270111873.1">
    <property type="nucleotide sequence ID" value="NZ_JAPZVP010000017.1"/>
</dbReference>
<gene>
    <name evidence="6" type="ORF">O1R50_19585</name>
</gene>
<organism evidence="6 7">
    <name type="scientific">Glycomyces luteolus</name>
    <dbReference type="NCBI Taxonomy" id="2670330"/>
    <lineage>
        <taxon>Bacteria</taxon>
        <taxon>Bacillati</taxon>
        <taxon>Actinomycetota</taxon>
        <taxon>Actinomycetes</taxon>
        <taxon>Glycomycetales</taxon>
        <taxon>Glycomycetaceae</taxon>
        <taxon>Glycomyces</taxon>
    </lineage>
</organism>
<dbReference type="SUPFAM" id="SSF52467">
    <property type="entry name" value="DHS-like NAD/FAD-binding domain"/>
    <property type="match status" value="1"/>
</dbReference>
<dbReference type="Gene3D" id="3.40.50.1220">
    <property type="entry name" value="TPP-binding domain"/>
    <property type="match status" value="1"/>
</dbReference>
<name>A0A9X3PBS8_9ACTN</name>
<feature type="domain" description="Deacetylase sirtuin-type" evidence="5">
    <location>
        <begin position="1"/>
        <end position="252"/>
    </location>
</feature>
<keyword evidence="3" id="KW-0520">NAD</keyword>
<dbReference type="InterPro" id="IPR029035">
    <property type="entry name" value="DHS-like_NAD/FAD-binding_dom"/>
</dbReference>
<dbReference type="InterPro" id="IPR003000">
    <property type="entry name" value="Sirtuin"/>
</dbReference>
<dbReference type="PANTHER" id="PTHR11085:SF4">
    <property type="entry name" value="NAD-DEPENDENT PROTEIN DEACYLASE"/>
    <property type="match status" value="1"/>
</dbReference>
<dbReference type="EMBL" id="JAPZVP010000017">
    <property type="protein sequence ID" value="MDA1361839.1"/>
    <property type="molecule type" value="Genomic_DNA"/>
</dbReference>
<evidence type="ECO:0000313" key="6">
    <source>
        <dbReference type="EMBL" id="MDA1361839.1"/>
    </source>
</evidence>
<dbReference type="EC" id="2.3.1.286" evidence="1"/>
<proteinExistence type="predicted"/>
<dbReference type="NCBIfam" id="NF001753">
    <property type="entry name" value="PRK00481.1-3"/>
    <property type="match status" value="1"/>
</dbReference>
<comment type="caution">
    <text evidence="4">Lacks conserved residue(s) required for the propagation of feature annotation.</text>
</comment>
<comment type="caution">
    <text evidence="6">The sequence shown here is derived from an EMBL/GenBank/DDBJ whole genome shotgun (WGS) entry which is preliminary data.</text>
</comment>
<evidence type="ECO:0000313" key="7">
    <source>
        <dbReference type="Proteomes" id="UP001146067"/>
    </source>
</evidence>
<evidence type="ECO:0000259" key="5">
    <source>
        <dbReference type="PROSITE" id="PS50305"/>
    </source>
</evidence>
<dbReference type="Proteomes" id="UP001146067">
    <property type="component" value="Unassembled WGS sequence"/>
</dbReference>
<dbReference type="GO" id="GO:0070403">
    <property type="term" value="F:NAD+ binding"/>
    <property type="evidence" value="ECO:0007669"/>
    <property type="project" value="InterPro"/>
</dbReference>
<evidence type="ECO:0000256" key="1">
    <source>
        <dbReference type="ARBA" id="ARBA00012928"/>
    </source>
</evidence>
<dbReference type="CDD" id="cd01407">
    <property type="entry name" value="SIR2-fam"/>
    <property type="match status" value="1"/>
</dbReference>
<dbReference type="InterPro" id="IPR050134">
    <property type="entry name" value="NAD-dep_sirtuin_deacylases"/>
</dbReference>
<evidence type="ECO:0000256" key="2">
    <source>
        <dbReference type="ARBA" id="ARBA00022679"/>
    </source>
</evidence>
<sequence length="252" mass="26488">MSTTTAAEVARLLGEAASITVLTGAGVSTDSGIPDFRGPQGVWTKNPAAEKLFTIDNYLADPDVRRQAWAARRKSPLWTAKPNAAHRALADFERTGRLRAIVTQNTDGLHQAAGSDPARVIEIHGTARDAACLDCGARMPMTEVLPRLEAGETDPPCLTCGGILKSATISFGQQLDGDVLDAAVEATREADLFIAIGTSLGVYPAAGLCDYALAHGARLVILNAEPTPYDEVADTVLREPIGDVLPGLLSDS</sequence>
<dbReference type="Gene3D" id="3.30.1600.10">
    <property type="entry name" value="SIR2/SIRT2 'Small Domain"/>
    <property type="match status" value="1"/>
</dbReference>
<dbReference type="Pfam" id="PF02146">
    <property type="entry name" value="SIR2"/>
    <property type="match status" value="1"/>
</dbReference>
<accession>A0A9X3PBS8</accession>
<dbReference type="InterPro" id="IPR026590">
    <property type="entry name" value="Ssirtuin_cat_dom"/>
</dbReference>
<dbReference type="GO" id="GO:0017136">
    <property type="term" value="F:histone deacetylase activity, NAD-dependent"/>
    <property type="evidence" value="ECO:0007669"/>
    <property type="project" value="TreeGrafter"/>
</dbReference>
<dbReference type="InterPro" id="IPR026591">
    <property type="entry name" value="Sirtuin_cat_small_dom_sf"/>
</dbReference>
<keyword evidence="7" id="KW-1185">Reference proteome</keyword>
<dbReference type="PROSITE" id="PS50305">
    <property type="entry name" value="SIRTUIN"/>
    <property type="match status" value="1"/>
</dbReference>
<dbReference type="AlphaFoldDB" id="A0A9X3PBS8"/>
<dbReference type="PANTHER" id="PTHR11085">
    <property type="entry name" value="NAD-DEPENDENT PROTEIN DEACYLASE SIRTUIN-5, MITOCHONDRIAL-RELATED"/>
    <property type="match status" value="1"/>
</dbReference>
<reference evidence="6" key="1">
    <citation type="submission" date="2022-12" db="EMBL/GenBank/DDBJ databases">
        <title>Gycomyces niveus sp.nov.,a novel actinomycete isolated from soil in Shouguan.</title>
        <authorList>
            <person name="Yang X."/>
        </authorList>
    </citation>
    <scope>NUCLEOTIDE SEQUENCE</scope>
    <source>
        <strain evidence="6">NEAU-A15</strain>
    </source>
</reference>